<protein>
    <recommendedName>
        <fullName evidence="4">PIN domain-containing protein</fullName>
    </recommendedName>
</protein>
<comment type="caution">
    <text evidence="2">The sequence shown here is derived from an EMBL/GenBank/DDBJ whole genome shotgun (WGS) entry which is preliminary data.</text>
</comment>
<evidence type="ECO:0008006" key="4">
    <source>
        <dbReference type="Google" id="ProtNLM"/>
    </source>
</evidence>
<accession>A0AAW9YUI2</accession>
<sequence length="203" mass="24065">MNDIKCVCDANIWIDACHCDAEVDYLNEYSVVGFAEQVHNEIVKFQNAKDKFSYIYNKYVTNQNSYEVLKTNILGDMETHFRYELSLKGFADIDNSQKAIKNLGEYASLYFAYYLKIPLIHSTDLDFIQQEKERMPDIEIITWNEICEKISYDDNDRLKKNKIIEKKKQEMNKNKQEIVNSKKQFLEKRLEKLESVTNAKRNK</sequence>
<name>A0AAW9YUI2_9STAP</name>
<dbReference type="RefSeq" id="WP_167697033.1">
    <property type="nucleotide sequence ID" value="NZ_WMFL01000064.1"/>
</dbReference>
<evidence type="ECO:0000313" key="3">
    <source>
        <dbReference type="Proteomes" id="UP000646308"/>
    </source>
</evidence>
<organism evidence="2 3">
    <name type="scientific">Staphylococcus agnetis</name>
    <dbReference type="NCBI Taxonomy" id="985762"/>
    <lineage>
        <taxon>Bacteria</taxon>
        <taxon>Bacillati</taxon>
        <taxon>Bacillota</taxon>
        <taxon>Bacilli</taxon>
        <taxon>Bacillales</taxon>
        <taxon>Staphylococcaceae</taxon>
        <taxon>Staphylococcus</taxon>
    </lineage>
</organism>
<feature type="coiled-coil region" evidence="1">
    <location>
        <begin position="161"/>
        <end position="203"/>
    </location>
</feature>
<keyword evidence="1" id="KW-0175">Coiled coil</keyword>
<reference evidence="2" key="1">
    <citation type="submission" date="2019-11" db="EMBL/GenBank/DDBJ databases">
        <title>Whole genome comparisons of Staphylococcus agnetis isolates from cattle and chickens.</title>
        <authorList>
            <person name="Rhoads D."/>
            <person name="Shwani A."/>
            <person name="Adkins P."/>
            <person name="Calcutt M."/>
            <person name="Middleton J."/>
        </authorList>
    </citation>
    <scope>NUCLEOTIDE SEQUENCE</scope>
    <source>
        <strain evidence="2">1387</strain>
    </source>
</reference>
<dbReference type="Proteomes" id="UP000646308">
    <property type="component" value="Unassembled WGS sequence"/>
</dbReference>
<evidence type="ECO:0000313" key="2">
    <source>
        <dbReference type="EMBL" id="NJI02199.1"/>
    </source>
</evidence>
<dbReference type="AlphaFoldDB" id="A0AAW9YUI2"/>
<evidence type="ECO:0000256" key="1">
    <source>
        <dbReference type="SAM" id="Coils"/>
    </source>
</evidence>
<dbReference type="EMBL" id="WMFL01000064">
    <property type="protein sequence ID" value="NJI02199.1"/>
    <property type="molecule type" value="Genomic_DNA"/>
</dbReference>
<proteinExistence type="predicted"/>
<gene>
    <name evidence="2" type="ORF">GLV84_04910</name>
</gene>